<keyword evidence="2" id="KW-0812">Transmembrane</keyword>
<keyword evidence="2" id="KW-1133">Transmembrane helix</keyword>
<accession>A0ABV6USL7</accession>
<evidence type="ECO:0000256" key="2">
    <source>
        <dbReference type="SAM" id="Phobius"/>
    </source>
</evidence>
<evidence type="ECO:0000256" key="1">
    <source>
        <dbReference type="SAM" id="MobiDB-lite"/>
    </source>
</evidence>
<reference evidence="3 4" key="1">
    <citation type="submission" date="2024-09" db="EMBL/GenBank/DDBJ databases">
        <authorList>
            <person name="Lee S.D."/>
        </authorList>
    </citation>
    <scope>NUCLEOTIDE SEQUENCE [LARGE SCALE GENOMIC DNA]</scope>
    <source>
        <strain evidence="3 4">N1-5</strain>
    </source>
</reference>
<sequence>MPSLRNPVGPLPSSIYWRRRLIVLLVALGVLVLLLWLLLPGGGGKKPGTGAASSSHPVTSITPGPTGSGGGSNDGTASGGGTSSGSGGGKSPTPSGGASSSAPAGTNGGTVVTVTGGTSGGSSTTGGGTGGSGGSSSGGAGSSGGSGGSGSSTPPNASGTMNLPVCAAADVELSLTSTEQSYSSSQWPTFQLAISNTSGAACRVDLGAKSAVLTVSSDSDSHVWSSGDCPRDASSQWYAVPASATPLNAQFQWSRITSAPGCTPGGGGNGVGAGTYVARVGIAGVTVQPSHQFKLAPFGS</sequence>
<keyword evidence="2" id="KW-0472">Membrane</keyword>
<name>A0ABV6USL7_9ACTN</name>
<feature type="transmembrane region" description="Helical" evidence="2">
    <location>
        <begin position="21"/>
        <end position="39"/>
    </location>
</feature>
<organism evidence="3 4">
    <name type="scientific">Streptacidiphilus cavernicola</name>
    <dbReference type="NCBI Taxonomy" id="3342716"/>
    <lineage>
        <taxon>Bacteria</taxon>
        <taxon>Bacillati</taxon>
        <taxon>Actinomycetota</taxon>
        <taxon>Actinomycetes</taxon>
        <taxon>Kitasatosporales</taxon>
        <taxon>Streptomycetaceae</taxon>
        <taxon>Streptacidiphilus</taxon>
    </lineage>
</organism>
<feature type="compositionally biased region" description="Low complexity" evidence="1">
    <location>
        <begin position="91"/>
        <end position="116"/>
    </location>
</feature>
<gene>
    <name evidence="3" type="ORF">ACEZDJ_24495</name>
</gene>
<proteinExistence type="predicted"/>
<keyword evidence="4" id="KW-1185">Reference proteome</keyword>
<dbReference type="RefSeq" id="WP_051725300.1">
    <property type="nucleotide sequence ID" value="NZ_JBHEZZ010000015.1"/>
</dbReference>
<evidence type="ECO:0000313" key="3">
    <source>
        <dbReference type="EMBL" id="MFC1404461.1"/>
    </source>
</evidence>
<dbReference type="Proteomes" id="UP001592528">
    <property type="component" value="Unassembled WGS sequence"/>
</dbReference>
<feature type="region of interest" description="Disordered" evidence="1">
    <location>
        <begin position="44"/>
        <end position="161"/>
    </location>
</feature>
<dbReference type="EMBL" id="JBHEZZ010000015">
    <property type="protein sequence ID" value="MFC1404461.1"/>
    <property type="molecule type" value="Genomic_DNA"/>
</dbReference>
<feature type="compositionally biased region" description="Low complexity" evidence="1">
    <location>
        <begin position="151"/>
        <end position="160"/>
    </location>
</feature>
<feature type="compositionally biased region" description="Gly residues" evidence="1">
    <location>
        <begin position="117"/>
        <end position="150"/>
    </location>
</feature>
<protein>
    <submittedName>
        <fullName evidence="3">Uncharacterized protein</fullName>
    </submittedName>
</protein>
<comment type="caution">
    <text evidence="3">The sequence shown here is derived from an EMBL/GenBank/DDBJ whole genome shotgun (WGS) entry which is preliminary data.</text>
</comment>
<feature type="compositionally biased region" description="Gly residues" evidence="1">
    <location>
        <begin position="66"/>
        <end position="90"/>
    </location>
</feature>
<evidence type="ECO:0000313" key="4">
    <source>
        <dbReference type="Proteomes" id="UP001592528"/>
    </source>
</evidence>